<keyword evidence="4" id="KW-1185">Reference proteome</keyword>
<feature type="transmembrane region" description="Helical" evidence="2">
    <location>
        <begin position="127"/>
        <end position="150"/>
    </location>
</feature>
<name>A0ABR4E4M9_9PEZI</name>
<feature type="region of interest" description="Disordered" evidence="1">
    <location>
        <begin position="215"/>
        <end position="246"/>
    </location>
</feature>
<accession>A0ABR4E4M9</accession>
<sequence>MVYQPEEAASPMGCVKQFQFCNPSLSSNKCGPLASWADAQNYAAPLFGITTEDFDNVIDPPTSNLISGNLTSGIGGLRIWHRFRRRLLTRLMGPRIQRLILTRCYRAARTRETYVTTSTKHVSFSLFGLYFTLVTGIVILITSYVLEPIFECLYRRRRYREYTFLEWTASETLQLQRIGFQGVGSGTWSGYTDNIPRTKQDEALTALALEYPLGADSSDGGRGSPEKTKSSMTGAGGTASRDEETDVASLDDLLEASGSRNGSENGSDPASRWPSVSFILTSSSTHGYPSSLPFFSPVSFSCFASKPPSHQVYTARIPWTSPTRCHV</sequence>
<dbReference type="EMBL" id="JBAWTH010000101">
    <property type="protein sequence ID" value="KAL2277331.1"/>
    <property type="molecule type" value="Genomic_DNA"/>
</dbReference>
<keyword evidence="2" id="KW-1133">Transmembrane helix</keyword>
<organism evidence="3 4">
    <name type="scientific">Diaporthe vaccinii</name>
    <dbReference type="NCBI Taxonomy" id="105482"/>
    <lineage>
        <taxon>Eukaryota</taxon>
        <taxon>Fungi</taxon>
        <taxon>Dikarya</taxon>
        <taxon>Ascomycota</taxon>
        <taxon>Pezizomycotina</taxon>
        <taxon>Sordariomycetes</taxon>
        <taxon>Sordariomycetidae</taxon>
        <taxon>Diaporthales</taxon>
        <taxon>Diaporthaceae</taxon>
        <taxon>Diaporthe</taxon>
        <taxon>Diaporthe eres species complex</taxon>
    </lineage>
</organism>
<keyword evidence="2" id="KW-0472">Membrane</keyword>
<evidence type="ECO:0000313" key="4">
    <source>
        <dbReference type="Proteomes" id="UP001600888"/>
    </source>
</evidence>
<keyword evidence="2" id="KW-0812">Transmembrane</keyword>
<gene>
    <name evidence="3" type="ORF">FJTKL_00051</name>
</gene>
<proteinExistence type="predicted"/>
<reference evidence="3 4" key="1">
    <citation type="submission" date="2024-03" db="EMBL/GenBank/DDBJ databases">
        <title>A high-quality draft genome sequence of Diaporthe vaccinii, a causative agent of upright dieback and viscid rot disease in cranberry plants.</title>
        <authorList>
            <person name="Sarrasin M."/>
            <person name="Lang B.F."/>
            <person name="Burger G."/>
        </authorList>
    </citation>
    <scope>NUCLEOTIDE SEQUENCE [LARGE SCALE GENOMIC DNA]</scope>
    <source>
        <strain evidence="3 4">IS7</strain>
    </source>
</reference>
<dbReference type="Proteomes" id="UP001600888">
    <property type="component" value="Unassembled WGS sequence"/>
</dbReference>
<evidence type="ECO:0000256" key="2">
    <source>
        <dbReference type="SAM" id="Phobius"/>
    </source>
</evidence>
<protein>
    <submittedName>
        <fullName evidence="3">Uncharacterized protein</fullName>
    </submittedName>
</protein>
<evidence type="ECO:0000313" key="3">
    <source>
        <dbReference type="EMBL" id="KAL2277331.1"/>
    </source>
</evidence>
<evidence type="ECO:0000256" key="1">
    <source>
        <dbReference type="SAM" id="MobiDB-lite"/>
    </source>
</evidence>
<comment type="caution">
    <text evidence="3">The sequence shown here is derived from an EMBL/GenBank/DDBJ whole genome shotgun (WGS) entry which is preliminary data.</text>
</comment>